<protein>
    <recommendedName>
        <fullName evidence="8">SOSEKI DIX-like domain-containing protein</fullName>
    </recommendedName>
</protein>
<evidence type="ECO:0000256" key="4">
    <source>
        <dbReference type="ARBA" id="ARBA00022618"/>
    </source>
</evidence>
<dbReference type="AlphaFoldDB" id="A0A445EBM1"/>
<comment type="subcellular location">
    <subcellularLocation>
        <location evidence="1">Cell membrane</location>
        <topology evidence="1">Peripheral membrane protein</topology>
        <orientation evidence="1">Cytoplasmic side</orientation>
    </subcellularLocation>
</comment>
<evidence type="ECO:0000256" key="2">
    <source>
        <dbReference type="ARBA" id="ARBA00022473"/>
    </source>
</evidence>
<keyword evidence="6" id="KW-0131">Cell cycle</keyword>
<sequence length="178" mass="20566">MQVHVVYYLSCNSLLEHLHYVEITLFPNDPLRLKDVFERLTSLRGSGIPLQYSWSCKRNYKSGYVWCDLALNDIIHPAEGAKYILKGSELVQASSESLEFRNRAYDHFDREFCFTINKMKKHGESANDGVGGSLLMKINQLRKQIQAERIVFVKVSRQLCLCPFCRCVCWPKKLCLGP</sequence>
<accession>A0A445EBM1</accession>
<gene>
    <name evidence="9" type="ORF">Ahy_A02g006925</name>
</gene>
<evidence type="ECO:0000256" key="1">
    <source>
        <dbReference type="ARBA" id="ARBA00004413"/>
    </source>
</evidence>
<keyword evidence="4" id="KW-0132">Cell division</keyword>
<dbReference type="InterPro" id="IPR048351">
    <property type="entry name" value="SOK_DIX"/>
</dbReference>
<evidence type="ECO:0000256" key="3">
    <source>
        <dbReference type="ARBA" id="ARBA00022475"/>
    </source>
</evidence>
<comment type="similarity">
    <text evidence="7">Belongs to the SOSEKI family.</text>
</comment>
<proteinExistence type="inferred from homology"/>
<reference evidence="9 10" key="1">
    <citation type="submission" date="2019-01" db="EMBL/GenBank/DDBJ databases">
        <title>Sequencing of cultivated peanut Arachis hypogaea provides insights into genome evolution and oil improvement.</title>
        <authorList>
            <person name="Chen X."/>
        </authorList>
    </citation>
    <scope>NUCLEOTIDE SEQUENCE [LARGE SCALE GENOMIC DNA]</scope>
    <source>
        <strain evidence="10">cv. Fuhuasheng</strain>
        <tissue evidence="9">Leaves</tissue>
    </source>
</reference>
<dbReference type="PANTHER" id="PTHR31083">
    <property type="entry name" value="UPSTREAM OF FLC PROTEIN (DUF966)"/>
    <property type="match status" value="1"/>
</dbReference>
<comment type="caution">
    <text evidence="9">The sequence shown here is derived from an EMBL/GenBank/DDBJ whole genome shotgun (WGS) entry which is preliminary data.</text>
</comment>
<keyword evidence="10" id="KW-1185">Reference proteome</keyword>
<keyword evidence="5" id="KW-0472">Membrane</keyword>
<evidence type="ECO:0000313" key="9">
    <source>
        <dbReference type="EMBL" id="RYR72699.1"/>
    </source>
</evidence>
<dbReference type="Pfam" id="PF06136">
    <property type="entry name" value="SOK"/>
    <property type="match status" value="1"/>
</dbReference>
<organism evidence="9 10">
    <name type="scientific">Arachis hypogaea</name>
    <name type="common">Peanut</name>
    <dbReference type="NCBI Taxonomy" id="3818"/>
    <lineage>
        <taxon>Eukaryota</taxon>
        <taxon>Viridiplantae</taxon>
        <taxon>Streptophyta</taxon>
        <taxon>Embryophyta</taxon>
        <taxon>Tracheophyta</taxon>
        <taxon>Spermatophyta</taxon>
        <taxon>Magnoliopsida</taxon>
        <taxon>eudicotyledons</taxon>
        <taxon>Gunneridae</taxon>
        <taxon>Pentapetalae</taxon>
        <taxon>rosids</taxon>
        <taxon>fabids</taxon>
        <taxon>Fabales</taxon>
        <taxon>Fabaceae</taxon>
        <taxon>Papilionoideae</taxon>
        <taxon>50 kb inversion clade</taxon>
        <taxon>dalbergioids sensu lato</taxon>
        <taxon>Dalbergieae</taxon>
        <taxon>Pterocarpus clade</taxon>
        <taxon>Arachis</taxon>
    </lineage>
</organism>
<dbReference type="InterPro" id="IPR010369">
    <property type="entry name" value="SOK"/>
</dbReference>
<evidence type="ECO:0000256" key="6">
    <source>
        <dbReference type="ARBA" id="ARBA00023306"/>
    </source>
</evidence>
<evidence type="ECO:0000256" key="7">
    <source>
        <dbReference type="ARBA" id="ARBA00024211"/>
    </source>
</evidence>
<dbReference type="GO" id="GO:0051258">
    <property type="term" value="P:protein polymerization"/>
    <property type="evidence" value="ECO:0007669"/>
    <property type="project" value="UniProtKB-ARBA"/>
</dbReference>
<evidence type="ECO:0000256" key="5">
    <source>
        <dbReference type="ARBA" id="ARBA00023136"/>
    </source>
</evidence>
<name>A0A445EBM1_ARAHY</name>
<evidence type="ECO:0000259" key="8">
    <source>
        <dbReference type="Pfam" id="PF06136"/>
    </source>
</evidence>
<feature type="domain" description="SOSEKI DIX-like" evidence="8">
    <location>
        <begin position="3"/>
        <end position="91"/>
    </location>
</feature>
<dbReference type="GO" id="GO:0005886">
    <property type="term" value="C:plasma membrane"/>
    <property type="evidence" value="ECO:0007669"/>
    <property type="project" value="UniProtKB-SubCell"/>
</dbReference>
<keyword evidence="3" id="KW-1003">Cell membrane</keyword>
<dbReference type="Proteomes" id="UP000289738">
    <property type="component" value="Chromosome A02"/>
</dbReference>
<evidence type="ECO:0000313" key="10">
    <source>
        <dbReference type="Proteomes" id="UP000289738"/>
    </source>
</evidence>
<dbReference type="EMBL" id="SDMP01000002">
    <property type="protein sequence ID" value="RYR72699.1"/>
    <property type="molecule type" value="Genomic_DNA"/>
</dbReference>
<dbReference type="PANTHER" id="PTHR31083:SF18">
    <property type="entry name" value="PROTEIN SOSEKI 2"/>
    <property type="match status" value="1"/>
</dbReference>
<keyword evidence="2" id="KW-0217">Developmental protein</keyword>
<dbReference type="GO" id="GO:0051301">
    <property type="term" value="P:cell division"/>
    <property type="evidence" value="ECO:0007669"/>
    <property type="project" value="UniProtKB-KW"/>
</dbReference>